<keyword evidence="2" id="KW-1185">Reference proteome</keyword>
<protein>
    <submittedName>
        <fullName evidence="1">Uncharacterized protein</fullName>
    </submittedName>
</protein>
<proteinExistence type="predicted"/>
<accession>A0A1Y1IN32</accession>
<gene>
    <name evidence="1" type="ORF">KFL_006080020</name>
</gene>
<evidence type="ECO:0000313" key="2">
    <source>
        <dbReference type="Proteomes" id="UP000054558"/>
    </source>
</evidence>
<name>A0A1Y1IN32_KLENI</name>
<sequence length="158" mass="16838">MLTEAAAEVVTSAGAVAELPLPPASSQLLIDNCLEYYRYLGMGVFIQTVPVGLPTEDAASCNDCHLEVTVDDGSSICRGTNDEDSVRQAATPSVSGALDHNAKCIEGTCRSCEGSQKVRQVLSRGISAPLLPQTIHDTVGQERGLPQSLWRTVYDEVM</sequence>
<dbReference type="Proteomes" id="UP000054558">
    <property type="component" value="Unassembled WGS sequence"/>
</dbReference>
<dbReference type="EMBL" id="DF237557">
    <property type="protein sequence ID" value="GAQ90166.1"/>
    <property type="molecule type" value="Genomic_DNA"/>
</dbReference>
<reference evidence="1 2" key="1">
    <citation type="journal article" date="2014" name="Nat. Commun.">
        <title>Klebsormidium flaccidum genome reveals primary factors for plant terrestrial adaptation.</title>
        <authorList>
            <person name="Hori K."/>
            <person name="Maruyama F."/>
            <person name="Fujisawa T."/>
            <person name="Togashi T."/>
            <person name="Yamamoto N."/>
            <person name="Seo M."/>
            <person name="Sato S."/>
            <person name="Yamada T."/>
            <person name="Mori H."/>
            <person name="Tajima N."/>
            <person name="Moriyama T."/>
            <person name="Ikeuchi M."/>
            <person name="Watanabe M."/>
            <person name="Wada H."/>
            <person name="Kobayashi K."/>
            <person name="Saito M."/>
            <person name="Masuda T."/>
            <person name="Sasaki-Sekimoto Y."/>
            <person name="Mashiguchi K."/>
            <person name="Awai K."/>
            <person name="Shimojima M."/>
            <person name="Masuda S."/>
            <person name="Iwai M."/>
            <person name="Nobusawa T."/>
            <person name="Narise T."/>
            <person name="Kondo S."/>
            <person name="Saito H."/>
            <person name="Sato R."/>
            <person name="Murakawa M."/>
            <person name="Ihara Y."/>
            <person name="Oshima-Yamada Y."/>
            <person name="Ohtaka K."/>
            <person name="Satoh M."/>
            <person name="Sonobe K."/>
            <person name="Ishii M."/>
            <person name="Ohtani R."/>
            <person name="Kanamori-Sato M."/>
            <person name="Honoki R."/>
            <person name="Miyazaki D."/>
            <person name="Mochizuki H."/>
            <person name="Umetsu J."/>
            <person name="Higashi K."/>
            <person name="Shibata D."/>
            <person name="Kamiya Y."/>
            <person name="Sato N."/>
            <person name="Nakamura Y."/>
            <person name="Tabata S."/>
            <person name="Ida S."/>
            <person name="Kurokawa K."/>
            <person name="Ohta H."/>
        </authorList>
    </citation>
    <scope>NUCLEOTIDE SEQUENCE [LARGE SCALE GENOMIC DNA]</scope>
    <source>
        <strain evidence="1 2">NIES-2285</strain>
    </source>
</reference>
<organism evidence="1 2">
    <name type="scientific">Klebsormidium nitens</name>
    <name type="common">Green alga</name>
    <name type="synonym">Ulothrix nitens</name>
    <dbReference type="NCBI Taxonomy" id="105231"/>
    <lineage>
        <taxon>Eukaryota</taxon>
        <taxon>Viridiplantae</taxon>
        <taxon>Streptophyta</taxon>
        <taxon>Klebsormidiophyceae</taxon>
        <taxon>Klebsormidiales</taxon>
        <taxon>Klebsormidiaceae</taxon>
        <taxon>Klebsormidium</taxon>
    </lineage>
</organism>
<evidence type="ECO:0000313" key="1">
    <source>
        <dbReference type="EMBL" id="GAQ90166.1"/>
    </source>
</evidence>
<dbReference type="AlphaFoldDB" id="A0A1Y1IN32"/>